<dbReference type="InterPro" id="IPR027785">
    <property type="entry name" value="UvrD-like_helicase_C"/>
</dbReference>
<dbReference type="Gene3D" id="1.10.10.2220">
    <property type="match status" value="1"/>
</dbReference>
<comment type="caution">
    <text evidence="5">The sequence shown here is derived from an EMBL/GenBank/DDBJ whole genome shotgun (WGS) entry which is preliminary data.</text>
</comment>
<evidence type="ECO:0000259" key="4">
    <source>
        <dbReference type="SMART" id="SM00382"/>
    </source>
</evidence>
<dbReference type="GO" id="GO:0043139">
    <property type="term" value="F:5'-3' DNA helicase activity"/>
    <property type="evidence" value="ECO:0007669"/>
    <property type="project" value="UniProtKB-UniRule"/>
</dbReference>
<keyword evidence="3" id="KW-0238">DNA-binding</keyword>
<dbReference type="NCBIfam" id="TIGR01448">
    <property type="entry name" value="recD_rel"/>
    <property type="match status" value="1"/>
</dbReference>
<dbReference type="SUPFAM" id="SSF47781">
    <property type="entry name" value="RuvA domain 2-like"/>
    <property type="match status" value="1"/>
</dbReference>
<keyword evidence="6" id="KW-1185">Reference proteome</keyword>
<dbReference type="CDD" id="cd18809">
    <property type="entry name" value="SF1_C_RecD"/>
    <property type="match status" value="1"/>
</dbReference>
<dbReference type="GO" id="GO:0006310">
    <property type="term" value="P:DNA recombination"/>
    <property type="evidence" value="ECO:0007669"/>
    <property type="project" value="InterPro"/>
</dbReference>
<gene>
    <name evidence="3" type="primary">recD2</name>
    <name evidence="5" type="ORF">G5C51_38310</name>
</gene>
<dbReference type="Pfam" id="PF14490">
    <property type="entry name" value="HHH_RecD2"/>
    <property type="match status" value="1"/>
</dbReference>
<keyword evidence="3" id="KW-0378">Hydrolase</keyword>
<dbReference type="InterPro" id="IPR050534">
    <property type="entry name" value="Coronavir_polyprotein_1ab"/>
</dbReference>
<keyword evidence="3 5" id="KW-0347">Helicase</keyword>
<dbReference type="HAMAP" id="MF_01488">
    <property type="entry name" value="RecD2"/>
    <property type="match status" value="1"/>
</dbReference>
<evidence type="ECO:0000256" key="3">
    <source>
        <dbReference type="HAMAP-Rule" id="MF_01488"/>
    </source>
</evidence>
<keyword evidence="1 3" id="KW-0547">Nucleotide-binding</keyword>
<organism evidence="5 6">
    <name type="scientific">Streptomyces coryli</name>
    <dbReference type="NCBI Taxonomy" id="1128680"/>
    <lineage>
        <taxon>Bacteria</taxon>
        <taxon>Bacillati</taxon>
        <taxon>Actinomycetota</taxon>
        <taxon>Actinomycetes</taxon>
        <taxon>Kitasatosporales</taxon>
        <taxon>Streptomycetaceae</taxon>
        <taxon>Streptomyces</taxon>
    </lineage>
</organism>
<proteinExistence type="inferred from homology"/>
<evidence type="ECO:0000256" key="1">
    <source>
        <dbReference type="ARBA" id="ARBA00022741"/>
    </source>
</evidence>
<reference evidence="5 6" key="1">
    <citation type="submission" date="2020-02" db="EMBL/GenBank/DDBJ databases">
        <title>Whole-genome analyses of novel actinobacteria.</title>
        <authorList>
            <person name="Sahin N."/>
        </authorList>
    </citation>
    <scope>NUCLEOTIDE SEQUENCE [LARGE SCALE GENOMIC DNA]</scope>
    <source>
        <strain evidence="5 6">A7024</strain>
    </source>
</reference>
<dbReference type="Gene3D" id="2.30.30.940">
    <property type="match status" value="1"/>
</dbReference>
<dbReference type="EC" id="5.6.2.3" evidence="3"/>
<dbReference type="InterPro" id="IPR029493">
    <property type="entry name" value="RecD2-like_HHH"/>
</dbReference>
<dbReference type="InterPro" id="IPR041451">
    <property type="entry name" value="RecD2_SH13"/>
</dbReference>
<dbReference type="GO" id="GO:0005524">
    <property type="term" value="F:ATP binding"/>
    <property type="evidence" value="ECO:0007669"/>
    <property type="project" value="UniProtKB-UniRule"/>
</dbReference>
<keyword evidence="3" id="KW-0413">Isomerase</keyword>
<dbReference type="SMART" id="SM00382">
    <property type="entry name" value="AAA"/>
    <property type="match status" value="1"/>
</dbReference>
<dbReference type="Gene3D" id="3.40.50.300">
    <property type="entry name" value="P-loop containing nucleotide triphosphate hydrolases"/>
    <property type="match status" value="2"/>
</dbReference>
<evidence type="ECO:0000313" key="5">
    <source>
        <dbReference type="EMBL" id="NGN69729.1"/>
    </source>
</evidence>
<accession>A0A6G4UBY4</accession>
<dbReference type="Pfam" id="PF23139">
    <property type="entry name" value="OB_YrrC"/>
    <property type="match status" value="1"/>
</dbReference>
<comment type="similarity">
    <text evidence="3">Belongs to the RecD family. RecD2 subfamily.</text>
</comment>
<dbReference type="PANTHER" id="PTHR43788:SF6">
    <property type="entry name" value="DNA HELICASE B"/>
    <property type="match status" value="1"/>
</dbReference>
<dbReference type="Gene3D" id="1.10.150.20">
    <property type="entry name" value="5' to 3' exonuclease, C-terminal subdomain"/>
    <property type="match status" value="1"/>
</dbReference>
<dbReference type="GO" id="GO:0016787">
    <property type="term" value="F:hydrolase activity"/>
    <property type="evidence" value="ECO:0007669"/>
    <property type="project" value="UniProtKB-KW"/>
</dbReference>
<dbReference type="InterPro" id="IPR006345">
    <property type="entry name" value="RecD2"/>
</dbReference>
<dbReference type="Pfam" id="PF18335">
    <property type="entry name" value="SH3_13"/>
    <property type="match status" value="1"/>
</dbReference>
<sequence length="743" mass="79773">MAQQTAAGPKLATLEAVLERITYANDENGYTVARVDTGRGGGDLLTVVGSLLGAQPGESLRMEGRWGSHPQYGKQFTVENYTTVLPATVQGIRRYLGSGLIKGIGPRIADRITEHFGIDTLDVIESDPGRLIEVPGLGPKRTKLIGAAWEEQKAIKEVMLFLQSVGVTTSIAVRIYKKYGDSSISVVKNQPYRLAADVWGIGFLTADRIAQAVGIPHDSPERVKAGLQYALSQSSDQGHCFLPEQQLIAEAVKLLQVDTGLVIDCLAELAAEEGVIKETVPGPEGNPEPVTAIYLVPFHRAELSLSGKLRRLLQAEEERLPAFTSVDWDKALGWLRGRTGADLAPEQEQAVRLALTERVAVLTGGPGCGKSFTVRSIVELALAKKAKVVLAAPTGRAAKRLAELTGADASTVHRLLELKPGGDAAYDTDRPLDADLVVVDEASMLDLLLANKLVKAVAPGAHLLLVGDVDQLPSVGAGEVLRDLLAAGSPVPAVRLTRIFRQAQQSGVVTNAHRINEGTHPLTHGLSDFFLFVEDDTEAAGRLTVDVAAHRIPAKFGLDPRRDVQVLAPMHRGPAGAGALNGLLQEAITPARPGLAEKRFGGRTFRVGDKITQIRNNYDKGRNGVFNGTLGVVTGLDPVEQKLTIRTDEDEEVDYDFAELDELAHAYAVTIHRSQGSEYPAVVIPVTTGAWMMLQRNLLYTAVTRAKKLVVLVGSRKALGQAVRTVSAGRRFTALDHRLRGAG</sequence>
<dbReference type="GO" id="GO:0017116">
    <property type="term" value="F:single-stranded DNA helicase activity"/>
    <property type="evidence" value="ECO:0007669"/>
    <property type="project" value="TreeGrafter"/>
</dbReference>
<dbReference type="Pfam" id="PF14520">
    <property type="entry name" value="HHH_5"/>
    <property type="match status" value="1"/>
</dbReference>
<dbReference type="Pfam" id="PF13538">
    <property type="entry name" value="UvrD_C_2"/>
    <property type="match status" value="1"/>
</dbReference>
<dbReference type="InterPro" id="IPR010994">
    <property type="entry name" value="RuvA_2-like"/>
</dbReference>
<evidence type="ECO:0000256" key="2">
    <source>
        <dbReference type="ARBA" id="ARBA00022840"/>
    </source>
</evidence>
<feature type="domain" description="AAA+ ATPase" evidence="4">
    <location>
        <begin position="356"/>
        <end position="537"/>
    </location>
</feature>
<dbReference type="AlphaFoldDB" id="A0A6G4UBY4"/>
<dbReference type="EMBL" id="JAAKZV010000333">
    <property type="protein sequence ID" value="NGN69729.1"/>
    <property type="molecule type" value="Genomic_DNA"/>
</dbReference>
<dbReference type="InterPro" id="IPR027417">
    <property type="entry name" value="P-loop_NTPase"/>
</dbReference>
<protein>
    <recommendedName>
        <fullName evidence="3">ATP-dependent RecD2 DNA helicase</fullName>
        <ecNumber evidence="3">5.6.2.3</ecNumber>
    </recommendedName>
    <alternativeName>
        <fullName evidence="3">DNA 5'-3' helicase subunit RecD2</fullName>
    </alternativeName>
</protein>
<dbReference type="RefSeq" id="WP_165244920.1">
    <property type="nucleotide sequence ID" value="NZ_JAAKZV010000333.1"/>
</dbReference>
<dbReference type="InterPro" id="IPR055446">
    <property type="entry name" value="RecD2_N_OB"/>
</dbReference>
<feature type="binding site" evidence="3">
    <location>
        <begin position="367"/>
        <end position="371"/>
    </location>
    <ligand>
        <name>ATP</name>
        <dbReference type="ChEBI" id="CHEBI:30616"/>
    </ligand>
</feature>
<dbReference type="CDD" id="cd17933">
    <property type="entry name" value="DEXSc_RecD-like"/>
    <property type="match status" value="1"/>
</dbReference>
<dbReference type="InterPro" id="IPR003593">
    <property type="entry name" value="AAA+_ATPase"/>
</dbReference>
<dbReference type="Pfam" id="PF13245">
    <property type="entry name" value="AAA_19"/>
    <property type="match status" value="1"/>
</dbReference>
<dbReference type="SUPFAM" id="SSF52540">
    <property type="entry name" value="P-loop containing nucleoside triphosphate hydrolases"/>
    <property type="match status" value="2"/>
</dbReference>
<comment type="catalytic activity">
    <reaction evidence="3">
        <text>ATP + H2O = ADP + phosphate + H(+)</text>
        <dbReference type="Rhea" id="RHEA:13065"/>
        <dbReference type="ChEBI" id="CHEBI:15377"/>
        <dbReference type="ChEBI" id="CHEBI:15378"/>
        <dbReference type="ChEBI" id="CHEBI:30616"/>
        <dbReference type="ChEBI" id="CHEBI:43474"/>
        <dbReference type="ChEBI" id="CHEBI:456216"/>
        <dbReference type="EC" id="5.6.2.3"/>
    </reaction>
</comment>
<dbReference type="PANTHER" id="PTHR43788">
    <property type="entry name" value="DNA2/NAM7 HELICASE FAMILY MEMBER"/>
    <property type="match status" value="1"/>
</dbReference>
<dbReference type="Proteomes" id="UP000481583">
    <property type="component" value="Unassembled WGS sequence"/>
</dbReference>
<comment type="function">
    <text evidence="3">DNA-dependent ATPase and ATP-dependent 5'-3' DNA helicase. Has no activity on blunt DNA or DNA with 3'-overhangs, requires at least 10 bases of 5'-ssDNA for helicase activity.</text>
</comment>
<dbReference type="GO" id="GO:0003677">
    <property type="term" value="F:DNA binding"/>
    <property type="evidence" value="ECO:0007669"/>
    <property type="project" value="UniProtKB-UniRule"/>
</dbReference>
<evidence type="ECO:0000313" key="6">
    <source>
        <dbReference type="Proteomes" id="UP000481583"/>
    </source>
</evidence>
<dbReference type="GO" id="GO:0009338">
    <property type="term" value="C:exodeoxyribonuclease V complex"/>
    <property type="evidence" value="ECO:0007669"/>
    <property type="project" value="TreeGrafter"/>
</dbReference>
<name>A0A6G4UBY4_9ACTN</name>
<keyword evidence="2 3" id="KW-0067">ATP-binding</keyword>